<comment type="caution">
    <text evidence="1">The sequence shown here is derived from an EMBL/GenBank/DDBJ whole genome shotgun (WGS) entry which is preliminary data.</text>
</comment>
<protein>
    <submittedName>
        <fullName evidence="1">LINE-1 retrotransposable element ORF2 protein</fullName>
    </submittedName>
</protein>
<sequence length="161" mass="18691">MELNSTTLGEAFSSNITYLDRWELPVEGRNCSAKSPWNAIKKWKDWFESKINWIPNDGSSLSFWHSNWRNNIPLSHQIPRLYALSNLQTATVKEVWDQSTDGWNINPRRPLNDREKQTWESIKISLPQIHSNRGTSKPSWRPSDSNVYTVASGKELAFKET</sequence>
<name>A0A5D3D823_CUCMM</name>
<dbReference type="PANTHER" id="PTHR36617:SF15">
    <property type="entry name" value="REVERSE TRANSCRIPTASE ZINC-BINDING DOMAIN-CONTAINING PROTEIN"/>
    <property type="match status" value="1"/>
</dbReference>
<gene>
    <name evidence="1" type="ORF">E5676_scaffold214G00130</name>
</gene>
<dbReference type="Proteomes" id="UP000321947">
    <property type="component" value="Unassembled WGS sequence"/>
</dbReference>
<dbReference type="AlphaFoldDB" id="A0A5D3D823"/>
<evidence type="ECO:0000313" key="2">
    <source>
        <dbReference type="Proteomes" id="UP000321947"/>
    </source>
</evidence>
<accession>A0A5D3D823</accession>
<reference evidence="1 2" key="1">
    <citation type="submission" date="2019-08" db="EMBL/GenBank/DDBJ databases">
        <title>Draft genome sequences of two oriental melons (Cucumis melo L. var makuwa).</title>
        <authorList>
            <person name="Kwon S.-Y."/>
        </authorList>
    </citation>
    <scope>NUCLEOTIDE SEQUENCE [LARGE SCALE GENOMIC DNA]</scope>
    <source>
        <strain evidence="2">cv. Chang Bougi</strain>
        <tissue evidence="1">Leaf</tissue>
    </source>
</reference>
<organism evidence="1 2">
    <name type="scientific">Cucumis melo var. makuwa</name>
    <name type="common">Oriental melon</name>
    <dbReference type="NCBI Taxonomy" id="1194695"/>
    <lineage>
        <taxon>Eukaryota</taxon>
        <taxon>Viridiplantae</taxon>
        <taxon>Streptophyta</taxon>
        <taxon>Embryophyta</taxon>
        <taxon>Tracheophyta</taxon>
        <taxon>Spermatophyta</taxon>
        <taxon>Magnoliopsida</taxon>
        <taxon>eudicotyledons</taxon>
        <taxon>Gunneridae</taxon>
        <taxon>Pentapetalae</taxon>
        <taxon>rosids</taxon>
        <taxon>fabids</taxon>
        <taxon>Cucurbitales</taxon>
        <taxon>Cucurbitaceae</taxon>
        <taxon>Benincaseae</taxon>
        <taxon>Cucumis</taxon>
    </lineage>
</organism>
<dbReference type="EMBL" id="SSTD01006800">
    <property type="protein sequence ID" value="TYK19715.1"/>
    <property type="molecule type" value="Genomic_DNA"/>
</dbReference>
<evidence type="ECO:0000313" key="1">
    <source>
        <dbReference type="EMBL" id="TYK19715.1"/>
    </source>
</evidence>
<dbReference type="PANTHER" id="PTHR36617">
    <property type="entry name" value="PROTEIN, PUTATIVE-RELATED"/>
    <property type="match status" value="1"/>
</dbReference>
<proteinExistence type="predicted"/>